<dbReference type="AlphaFoldDB" id="A0A3D8P3P4"/>
<proteinExistence type="predicted"/>
<keyword evidence="1" id="KW-1133">Transmembrane helix</keyword>
<dbReference type="Proteomes" id="UP000256329">
    <property type="component" value="Unassembled WGS sequence"/>
</dbReference>
<organism evidence="2 3">
    <name type="scientific">Ammonifex thiophilus</name>
    <dbReference type="NCBI Taxonomy" id="444093"/>
    <lineage>
        <taxon>Bacteria</taxon>
        <taxon>Bacillati</taxon>
        <taxon>Bacillota</taxon>
        <taxon>Clostridia</taxon>
        <taxon>Thermoanaerobacterales</taxon>
        <taxon>Thermoanaerobacteraceae</taxon>
        <taxon>Ammonifex</taxon>
    </lineage>
</organism>
<name>A0A3D8P3P4_9THEO</name>
<feature type="transmembrane region" description="Helical" evidence="1">
    <location>
        <begin position="147"/>
        <end position="168"/>
    </location>
</feature>
<evidence type="ECO:0000256" key="1">
    <source>
        <dbReference type="SAM" id="Phobius"/>
    </source>
</evidence>
<accession>A0A3D8P3P4</accession>
<feature type="transmembrane region" description="Helical" evidence="1">
    <location>
        <begin position="89"/>
        <end position="113"/>
    </location>
</feature>
<keyword evidence="3" id="KW-1185">Reference proteome</keyword>
<protein>
    <submittedName>
        <fullName evidence="2">Uncharacterized protein</fullName>
    </submittedName>
</protein>
<keyword evidence="1" id="KW-0472">Membrane</keyword>
<dbReference type="EMBL" id="QSLN01000013">
    <property type="protein sequence ID" value="RDV82057.1"/>
    <property type="molecule type" value="Genomic_DNA"/>
</dbReference>
<evidence type="ECO:0000313" key="3">
    <source>
        <dbReference type="Proteomes" id="UP000256329"/>
    </source>
</evidence>
<gene>
    <name evidence="2" type="ORF">DXX99_08370</name>
</gene>
<evidence type="ECO:0000313" key="2">
    <source>
        <dbReference type="EMBL" id="RDV82057.1"/>
    </source>
</evidence>
<feature type="transmembrane region" description="Helical" evidence="1">
    <location>
        <begin position="57"/>
        <end position="82"/>
    </location>
</feature>
<comment type="caution">
    <text evidence="2">The sequence shown here is derived from an EMBL/GenBank/DDBJ whole genome shotgun (WGS) entry which is preliminary data.</text>
</comment>
<reference evidence="2 3" key="1">
    <citation type="submission" date="2018-08" db="EMBL/GenBank/DDBJ databases">
        <title>Form III RuBisCO-mediated autotrophy in Thermodesulfobium bacteria.</title>
        <authorList>
            <person name="Toshchakov S.V."/>
            <person name="Kublanov I.V."/>
            <person name="Frolov E."/>
            <person name="Bonch-Osmolovskaya E.A."/>
            <person name="Tourova T.P."/>
            <person name="Chernych N.A."/>
            <person name="Lebedinsky A.V."/>
        </authorList>
    </citation>
    <scope>NUCLEOTIDE SEQUENCE [LARGE SCALE GENOMIC DNA]</scope>
    <source>
        <strain evidence="2 3">SR</strain>
    </source>
</reference>
<sequence length="176" mass="19687">MFTGLMLSFLSSLVFFPLELPPWHWVGTTPTFTKPAAPPDYIDPDPVFLHRFFFEHPFAYVVIVTFVATLAASAYASLSLLLSLWTTNIYLVLGIPWLVHVGLNFLFGVLAIITGVDLVSCSPIVLSGAYISGWSSLVGSALQEYNFFVPLIWITVTATLLLLTYYVFMKRRDILN</sequence>
<keyword evidence="1" id="KW-0812">Transmembrane</keyword>